<sequence length="410" mass="43863" precursor="true">MRPKITFLLALLAFCSAVSSQEAQAQLFGVEAQNTLMPASGGMAGTSIAEPQDLTSAINGNPASLPQFEGTQFLFGVGWADPTFRLTQTSQIGGLVDPFSAKSSGEGLLAGNIGVTQEFTAMGQPATFGLGFISTTGGDFDFRQIPESKGTNTAAVIVNIPVTVGVDLTDRVSVGAGMSLGVAMFDPPFFGAMSIAYGLRGTVGANYKLTDQTTLGAYYQTKQGFKFHNIIYLEGQPPPLVDRGYDLDMDLPQNVGFGIANRSLADGQLLLAADVVYKMWNEASMYRGFYDNQWVVQLGAQFSTGRWRLRAGYAWAENPLDPTPDLIIGGFELPGDIPFVRYNQALVANTSQHRISFGIGIRDVLPGIDFDIMAGGMFHDAEQIGPSTATSISSYWIGAGLTWRFGSSRS</sequence>
<keyword evidence="3" id="KW-1134">Transmembrane beta strand</keyword>
<dbReference type="RefSeq" id="WP_145216520.1">
    <property type="nucleotide sequence ID" value="NZ_CP036269.1"/>
</dbReference>
<protein>
    <submittedName>
        <fullName evidence="9">Outer membrane protein transport protein (OMPP1/FadL/TodX)</fullName>
    </submittedName>
</protein>
<dbReference type="KEGG" id="gaz:Pan241w_28470"/>
<reference evidence="9 10" key="1">
    <citation type="submission" date="2019-02" db="EMBL/GenBank/DDBJ databases">
        <title>Deep-cultivation of Planctomycetes and their phenomic and genomic characterization uncovers novel biology.</title>
        <authorList>
            <person name="Wiegand S."/>
            <person name="Jogler M."/>
            <person name="Boedeker C."/>
            <person name="Pinto D."/>
            <person name="Vollmers J."/>
            <person name="Rivas-Marin E."/>
            <person name="Kohn T."/>
            <person name="Peeters S.H."/>
            <person name="Heuer A."/>
            <person name="Rast P."/>
            <person name="Oberbeckmann S."/>
            <person name="Bunk B."/>
            <person name="Jeske O."/>
            <person name="Meyerdierks A."/>
            <person name="Storesund J.E."/>
            <person name="Kallscheuer N."/>
            <person name="Luecker S."/>
            <person name="Lage O.M."/>
            <person name="Pohl T."/>
            <person name="Merkel B.J."/>
            <person name="Hornburger P."/>
            <person name="Mueller R.-W."/>
            <person name="Bruemmer F."/>
            <person name="Labrenz M."/>
            <person name="Spormann A.M."/>
            <person name="Op den Camp H."/>
            <person name="Overmann J."/>
            <person name="Amann R."/>
            <person name="Jetten M.S.M."/>
            <person name="Mascher T."/>
            <person name="Medema M.H."/>
            <person name="Devos D.P."/>
            <person name="Kaster A.-K."/>
            <person name="Ovreas L."/>
            <person name="Rohde M."/>
            <person name="Galperin M.Y."/>
            <person name="Jogler C."/>
        </authorList>
    </citation>
    <scope>NUCLEOTIDE SEQUENCE [LARGE SCALE GENOMIC DNA]</scope>
    <source>
        <strain evidence="9 10">Pan241w</strain>
    </source>
</reference>
<keyword evidence="4" id="KW-0812">Transmembrane</keyword>
<keyword evidence="7" id="KW-0998">Cell outer membrane</keyword>
<dbReference type="GO" id="GO:0009279">
    <property type="term" value="C:cell outer membrane"/>
    <property type="evidence" value="ECO:0007669"/>
    <property type="project" value="UniProtKB-SubCell"/>
</dbReference>
<dbReference type="OrthoDB" id="247139at2"/>
<organism evidence="9 10">
    <name type="scientific">Gimesia alba</name>
    <dbReference type="NCBI Taxonomy" id="2527973"/>
    <lineage>
        <taxon>Bacteria</taxon>
        <taxon>Pseudomonadati</taxon>
        <taxon>Planctomycetota</taxon>
        <taxon>Planctomycetia</taxon>
        <taxon>Planctomycetales</taxon>
        <taxon>Planctomycetaceae</taxon>
        <taxon>Gimesia</taxon>
    </lineage>
</organism>
<keyword evidence="5 8" id="KW-0732">Signal</keyword>
<feature type="chain" id="PRO_5022016873" evidence="8">
    <location>
        <begin position="26"/>
        <end position="410"/>
    </location>
</feature>
<evidence type="ECO:0000256" key="1">
    <source>
        <dbReference type="ARBA" id="ARBA00004571"/>
    </source>
</evidence>
<dbReference type="AlphaFoldDB" id="A0A517RFV7"/>
<evidence type="ECO:0000256" key="8">
    <source>
        <dbReference type="SAM" id="SignalP"/>
    </source>
</evidence>
<gene>
    <name evidence="9" type="ORF">Pan241w_28470</name>
</gene>
<dbReference type="EMBL" id="CP036269">
    <property type="protein sequence ID" value="QDT42758.1"/>
    <property type="molecule type" value="Genomic_DNA"/>
</dbReference>
<keyword evidence="6" id="KW-0472">Membrane</keyword>
<dbReference type="Gene3D" id="2.40.160.60">
    <property type="entry name" value="Outer membrane protein transport protein (OMPP1/FadL/TodX)"/>
    <property type="match status" value="1"/>
</dbReference>
<dbReference type="PANTHER" id="PTHR35093">
    <property type="entry name" value="OUTER MEMBRANE PROTEIN NMB0088-RELATED"/>
    <property type="match status" value="1"/>
</dbReference>
<evidence type="ECO:0000256" key="6">
    <source>
        <dbReference type="ARBA" id="ARBA00023136"/>
    </source>
</evidence>
<evidence type="ECO:0000256" key="4">
    <source>
        <dbReference type="ARBA" id="ARBA00022692"/>
    </source>
</evidence>
<proteinExistence type="inferred from homology"/>
<comment type="subcellular location">
    <subcellularLocation>
        <location evidence="1">Cell outer membrane</location>
        <topology evidence="1">Multi-pass membrane protein</topology>
    </subcellularLocation>
</comment>
<name>A0A517RFV7_9PLAN</name>
<evidence type="ECO:0000256" key="7">
    <source>
        <dbReference type="ARBA" id="ARBA00023237"/>
    </source>
</evidence>
<dbReference type="InterPro" id="IPR005017">
    <property type="entry name" value="OMPP1/FadL/TodX"/>
</dbReference>
<keyword evidence="10" id="KW-1185">Reference proteome</keyword>
<evidence type="ECO:0000256" key="3">
    <source>
        <dbReference type="ARBA" id="ARBA00022452"/>
    </source>
</evidence>
<accession>A0A517RFV7</accession>
<feature type="signal peptide" evidence="8">
    <location>
        <begin position="1"/>
        <end position="25"/>
    </location>
</feature>
<comment type="similarity">
    <text evidence="2">Belongs to the OmpP1/FadL family.</text>
</comment>
<evidence type="ECO:0000313" key="9">
    <source>
        <dbReference type="EMBL" id="QDT42758.1"/>
    </source>
</evidence>
<dbReference type="PANTHER" id="PTHR35093:SF8">
    <property type="entry name" value="OUTER MEMBRANE PROTEIN NMB0088-RELATED"/>
    <property type="match status" value="1"/>
</dbReference>
<evidence type="ECO:0000256" key="2">
    <source>
        <dbReference type="ARBA" id="ARBA00008163"/>
    </source>
</evidence>
<dbReference type="GO" id="GO:0015483">
    <property type="term" value="F:long-chain fatty acid transporting porin activity"/>
    <property type="evidence" value="ECO:0007669"/>
    <property type="project" value="TreeGrafter"/>
</dbReference>
<evidence type="ECO:0000313" key="10">
    <source>
        <dbReference type="Proteomes" id="UP000317171"/>
    </source>
</evidence>
<dbReference type="Proteomes" id="UP000317171">
    <property type="component" value="Chromosome"/>
</dbReference>
<dbReference type="SUPFAM" id="SSF56935">
    <property type="entry name" value="Porins"/>
    <property type="match status" value="1"/>
</dbReference>
<evidence type="ECO:0000256" key="5">
    <source>
        <dbReference type="ARBA" id="ARBA00022729"/>
    </source>
</evidence>